<keyword evidence="3" id="KW-1185">Reference proteome</keyword>
<proteinExistence type="predicted"/>
<feature type="compositionally biased region" description="Low complexity" evidence="1">
    <location>
        <begin position="24"/>
        <end position="38"/>
    </location>
</feature>
<name>A0A0D2MB41_9CHLO</name>
<dbReference type="EMBL" id="KK102311">
    <property type="protein sequence ID" value="KIY98101.1"/>
    <property type="molecule type" value="Genomic_DNA"/>
</dbReference>
<dbReference type="KEGG" id="mng:MNEG_9859"/>
<dbReference type="GeneID" id="25742734"/>
<evidence type="ECO:0000256" key="1">
    <source>
        <dbReference type="SAM" id="MobiDB-lite"/>
    </source>
</evidence>
<reference evidence="2 3" key="1">
    <citation type="journal article" date="2013" name="BMC Genomics">
        <title>Reconstruction of the lipid metabolism for the microalga Monoraphidium neglectum from its genome sequence reveals characteristics suitable for biofuel production.</title>
        <authorList>
            <person name="Bogen C."/>
            <person name="Al-Dilaimi A."/>
            <person name="Albersmeier A."/>
            <person name="Wichmann J."/>
            <person name="Grundmann M."/>
            <person name="Rupp O."/>
            <person name="Lauersen K.J."/>
            <person name="Blifernez-Klassen O."/>
            <person name="Kalinowski J."/>
            <person name="Goesmann A."/>
            <person name="Mussgnug J.H."/>
            <person name="Kruse O."/>
        </authorList>
    </citation>
    <scope>NUCLEOTIDE SEQUENCE [LARGE SCALE GENOMIC DNA]</scope>
    <source>
        <strain evidence="2 3">SAG 48.87</strain>
    </source>
</reference>
<sequence length="153" mass="16245">MYREVVRGIIEEVKPSCVALEQPPADAGAGDASTSASGSSGGGSSTPSWIQAFLESFDAIVCEDNLSPALPSRRQVTGGDEAALRDLRARLAAAGAPGARVGRDVLDPDEHYGFYAHNELARFPERVTDAWQLLGEWGYLPGECPNKGCKPLE</sequence>
<dbReference type="RefSeq" id="XP_013897121.1">
    <property type="nucleotide sequence ID" value="XM_014041667.1"/>
</dbReference>
<evidence type="ECO:0000313" key="3">
    <source>
        <dbReference type="Proteomes" id="UP000054498"/>
    </source>
</evidence>
<organism evidence="2 3">
    <name type="scientific">Monoraphidium neglectum</name>
    <dbReference type="NCBI Taxonomy" id="145388"/>
    <lineage>
        <taxon>Eukaryota</taxon>
        <taxon>Viridiplantae</taxon>
        <taxon>Chlorophyta</taxon>
        <taxon>core chlorophytes</taxon>
        <taxon>Chlorophyceae</taxon>
        <taxon>CS clade</taxon>
        <taxon>Sphaeropleales</taxon>
        <taxon>Selenastraceae</taxon>
        <taxon>Monoraphidium</taxon>
    </lineage>
</organism>
<dbReference type="Proteomes" id="UP000054498">
    <property type="component" value="Unassembled WGS sequence"/>
</dbReference>
<feature type="region of interest" description="Disordered" evidence="1">
    <location>
        <begin position="21"/>
        <end position="46"/>
    </location>
</feature>
<protein>
    <submittedName>
        <fullName evidence="2">Uncharacterized protein</fullName>
    </submittedName>
</protein>
<evidence type="ECO:0000313" key="2">
    <source>
        <dbReference type="EMBL" id="KIY98101.1"/>
    </source>
</evidence>
<dbReference type="AlphaFoldDB" id="A0A0D2MB41"/>
<accession>A0A0D2MB41</accession>
<gene>
    <name evidence="2" type="ORF">MNEG_9859</name>
</gene>